<keyword evidence="3" id="KW-1185">Reference proteome</keyword>
<evidence type="ECO:0000313" key="2">
    <source>
        <dbReference type="EMBL" id="ADQ52744.1"/>
    </source>
</evidence>
<feature type="coiled-coil region" evidence="1">
    <location>
        <begin position="6"/>
        <end position="40"/>
    </location>
</feature>
<gene>
    <name evidence="2" type="primary">a-gt.4</name>
    <name evidence="2" type="ORF">PX29p025</name>
</gene>
<dbReference type="Proteomes" id="UP000008726">
    <property type="component" value="Segment"/>
</dbReference>
<evidence type="ECO:0000256" key="1">
    <source>
        <dbReference type="SAM" id="Coils"/>
    </source>
</evidence>
<reference evidence="2 3" key="1">
    <citation type="journal article" date="2010" name="Virol. J.">
        <title>Genomes of the T4-related bacteriophages as windows on microbial genome evolution.</title>
        <authorList>
            <person name="Petrov V.M."/>
            <person name="Ratnayaka S."/>
            <person name="Nolan J.M."/>
            <person name="Miller E.S."/>
            <person name="Karam J.D."/>
        </authorList>
    </citation>
    <scope>NUCLEOTIDE SEQUENCE [LARGE SCALE GENOMIC DNA]</scope>
</reference>
<dbReference type="OrthoDB" id="26989at10239"/>
<protein>
    <submittedName>
        <fullName evidence="2">Uncharacterized protein a-gt.4</fullName>
    </submittedName>
</protein>
<keyword evidence="1" id="KW-0175">Coiled coil</keyword>
<organism evidence="2 3">
    <name type="scientific">Aeromonas phage PX29</name>
    <dbReference type="NCBI Taxonomy" id="926067"/>
    <lineage>
        <taxon>Viruses</taxon>
        <taxon>Duplodnaviria</taxon>
        <taxon>Heunggongvirae</taxon>
        <taxon>Uroviricota</taxon>
        <taxon>Caudoviricetes</taxon>
        <taxon>Pantevenvirales</taxon>
        <taxon>Straboviridae</taxon>
        <taxon>Angelvirus</taxon>
        <taxon>Angelvirus px29</taxon>
    </lineage>
</organism>
<dbReference type="KEGG" id="vg:18559949"/>
<dbReference type="InterPro" id="IPR022558">
    <property type="entry name" value="DUF2654"/>
</dbReference>
<proteinExistence type="predicted"/>
<accession>E5DPV8</accession>
<dbReference type="RefSeq" id="YP_009011454.1">
    <property type="nucleotide sequence ID" value="NC_023688.1"/>
</dbReference>
<name>E5DPV8_9CAUD</name>
<sequence>MGNVMNENIDQLIDQDQKEINEAKEREQALIKAMVEKKSKKYLAKHGKEIKRLREHAEECLHVCNKDGYIYAIEKLRVLTMQKPIERSVLESLWLSSKQRYDELVMEAYAKVNENTEVASGEQPETATVPVCSI</sequence>
<dbReference type="EMBL" id="GU396103">
    <property type="protein sequence ID" value="ADQ52744.1"/>
    <property type="molecule type" value="Genomic_DNA"/>
</dbReference>
<evidence type="ECO:0000313" key="3">
    <source>
        <dbReference type="Proteomes" id="UP000008726"/>
    </source>
</evidence>
<dbReference type="Pfam" id="PF10849">
    <property type="entry name" value="DUF2654"/>
    <property type="match status" value="1"/>
</dbReference>
<dbReference type="GeneID" id="18559949"/>